<keyword evidence="1" id="KW-1133">Transmembrane helix</keyword>
<keyword evidence="1" id="KW-0812">Transmembrane</keyword>
<dbReference type="Proteomes" id="UP000824469">
    <property type="component" value="Unassembled WGS sequence"/>
</dbReference>
<dbReference type="EMBL" id="JAHRHJ020000008">
    <property type="protein sequence ID" value="KAH9306181.1"/>
    <property type="molecule type" value="Genomic_DNA"/>
</dbReference>
<feature type="transmembrane region" description="Helical" evidence="1">
    <location>
        <begin position="12"/>
        <end position="28"/>
    </location>
</feature>
<organism evidence="2 3">
    <name type="scientific">Taxus chinensis</name>
    <name type="common">Chinese yew</name>
    <name type="synonym">Taxus wallichiana var. chinensis</name>
    <dbReference type="NCBI Taxonomy" id="29808"/>
    <lineage>
        <taxon>Eukaryota</taxon>
        <taxon>Viridiplantae</taxon>
        <taxon>Streptophyta</taxon>
        <taxon>Embryophyta</taxon>
        <taxon>Tracheophyta</taxon>
        <taxon>Spermatophyta</taxon>
        <taxon>Pinopsida</taxon>
        <taxon>Pinidae</taxon>
        <taxon>Conifers II</taxon>
        <taxon>Cupressales</taxon>
        <taxon>Taxaceae</taxon>
        <taxon>Taxus</taxon>
    </lineage>
</organism>
<protein>
    <submittedName>
        <fullName evidence="2">Uncharacterized protein</fullName>
    </submittedName>
</protein>
<dbReference type="AlphaFoldDB" id="A0AA38FLM2"/>
<evidence type="ECO:0000313" key="2">
    <source>
        <dbReference type="EMBL" id="KAH9306181.1"/>
    </source>
</evidence>
<accession>A0AA38FLM2</accession>
<evidence type="ECO:0000313" key="3">
    <source>
        <dbReference type="Proteomes" id="UP000824469"/>
    </source>
</evidence>
<proteinExistence type="predicted"/>
<keyword evidence="1" id="KW-0472">Membrane</keyword>
<feature type="non-terminal residue" evidence="2">
    <location>
        <position position="1"/>
    </location>
</feature>
<name>A0AA38FLM2_TAXCH</name>
<evidence type="ECO:0000256" key="1">
    <source>
        <dbReference type="SAM" id="Phobius"/>
    </source>
</evidence>
<keyword evidence="3" id="KW-1185">Reference proteome</keyword>
<comment type="caution">
    <text evidence="2">The sequence shown here is derived from an EMBL/GenBank/DDBJ whole genome shotgun (WGS) entry which is preliminary data.</text>
</comment>
<reference evidence="2 3" key="1">
    <citation type="journal article" date="2021" name="Nat. Plants">
        <title>The Taxus genome provides insights into paclitaxel biosynthesis.</title>
        <authorList>
            <person name="Xiong X."/>
            <person name="Gou J."/>
            <person name="Liao Q."/>
            <person name="Li Y."/>
            <person name="Zhou Q."/>
            <person name="Bi G."/>
            <person name="Li C."/>
            <person name="Du R."/>
            <person name="Wang X."/>
            <person name="Sun T."/>
            <person name="Guo L."/>
            <person name="Liang H."/>
            <person name="Lu P."/>
            <person name="Wu Y."/>
            <person name="Zhang Z."/>
            <person name="Ro D.K."/>
            <person name="Shang Y."/>
            <person name="Huang S."/>
            <person name="Yan J."/>
        </authorList>
    </citation>
    <scope>NUCLEOTIDE SEQUENCE [LARGE SCALE GENOMIC DNA]</scope>
    <source>
        <strain evidence="2">Ta-2019</strain>
    </source>
</reference>
<sequence length="71" mass="7701">GVMGLSPEEAIWYLFYIFVALLGIRAHRMHQAGRATPAARATGRVPIWISEVVGDRGPATSSCCRSRCGLL</sequence>
<gene>
    <name evidence="2" type="ORF">KI387_010585</name>
</gene>